<keyword evidence="2" id="KW-1185">Reference proteome</keyword>
<dbReference type="AlphaFoldDB" id="A0A9X2ZG03"/>
<protein>
    <submittedName>
        <fullName evidence="1">Uncharacterized protein</fullName>
    </submittedName>
</protein>
<comment type="caution">
    <text evidence="1">The sequence shown here is derived from an EMBL/GenBank/DDBJ whole genome shotgun (WGS) entry which is preliminary data.</text>
</comment>
<evidence type="ECO:0000313" key="1">
    <source>
        <dbReference type="EMBL" id="MCV9929092.1"/>
    </source>
</evidence>
<organism evidence="1 2">
    <name type="scientific">Flavobacterium shii</name>
    <dbReference type="NCBI Taxonomy" id="2987687"/>
    <lineage>
        <taxon>Bacteria</taxon>
        <taxon>Pseudomonadati</taxon>
        <taxon>Bacteroidota</taxon>
        <taxon>Flavobacteriia</taxon>
        <taxon>Flavobacteriales</taxon>
        <taxon>Flavobacteriaceae</taxon>
        <taxon>Flavobacterium</taxon>
    </lineage>
</organism>
<sequence>MERLKKRELERYGDIILTDPERIKLFKEFITWAGDYDDTKGIANRNLIVHENWLNKFTFPILKIEGDLTVDEIMKLVIDKLTEERIK</sequence>
<reference evidence="1" key="1">
    <citation type="submission" date="2022-10" db="EMBL/GenBank/DDBJ databases">
        <title>Two novel species of Flavobacterium.</title>
        <authorList>
            <person name="Liu Q."/>
            <person name="Xin Y.-H."/>
        </authorList>
    </citation>
    <scope>NUCLEOTIDE SEQUENCE</scope>
    <source>
        <strain evidence="1">LS1R49</strain>
    </source>
</reference>
<gene>
    <name evidence="1" type="ORF">OIU83_15610</name>
</gene>
<evidence type="ECO:0000313" key="2">
    <source>
        <dbReference type="Proteomes" id="UP001151079"/>
    </source>
</evidence>
<accession>A0A9X2ZG03</accession>
<dbReference type="RefSeq" id="WP_264207191.1">
    <property type="nucleotide sequence ID" value="NZ_JAOZEW010000016.1"/>
</dbReference>
<proteinExistence type="predicted"/>
<dbReference type="EMBL" id="JAOZEW010000016">
    <property type="protein sequence ID" value="MCV9929092.1"/>
    <property type="molecule type" value="Genomic_DNA"/>
</dbReference>
<name>A0A9X2ZG03_9FLAO</name>
<dbReference type="Proteomes" id="UP001151079">
    <property type="component" value="Unassembled WGS sequence"/>
</dbReference>